<dbReference type="PANTHER" id="PTHR22597:SF22">
    <property type="entry name" value="POLYCOMB GROUP PROTEIN EMBRYONIC FLOWER 2-RELATED"/>
    <property type="match status" value="1"/>
</dbReference>
<keyword evidence="8" id="KW-0378">Hydrolase</keyword>
<dbReference type="Pfam" id="PF01535">
    <property type="entry name" value="PPR"/>
    <property type="match status" value="3"/>
</dbReference>
<dbReference type="InterPro" id="IPR002933">
    <property type="entry name" value="Peptidase_M20"/>
</dbReference>
<dbReference type="Pfam" id="PF23320">
    <property type="entry name" value="Zn_SUZ12"/>
    <property type="match status" value="1"/>
</dbReference>
<dbReference type="CDD" id="cd21553">
    <property type="entry name" value="VEFS-box_EMF2-like"/>
    <property type="match status" value="1"/>
</dbReference>
<comment type="similarity">
    <text evidence="1">Belongs to the peptidase M20 family.</text>
</comment>
<dbReference type="GO" id="GO:0009850">
    <property type="term" value="P:auxin metabolic process"/>
    <property type="evidence" value="ECO:0007669"/>
    <property type="project" value="InterPro"/>
</dbReference>
<dbReference type="InterPro" id="IPR019135">
    <property type="entry name" value="Polycomb_protein_VEFS-Box"/>
</dbReference>
<dbReference type="Pfam" id="PF01546">
    <property type="entry name" value="Peptidase_M20"/>
    <property type="match status" value="1"/>
</dbReference>
<evidence type="ECO:0000256" key="14">
    <source>
        <dbReference type="SAM" id="MobiDB-lite"/>
    </source>
</evidence>
<evidence type="ECO:0000313" key="20">
    <source>
        <dbReference type="EMBL" id="KZV31001.1"/>
    </source>
</evidence>
<keyword evidence="9" id="KW-0862">Zinc</keyword>
<keyword evidence="12" id="KW-0464">Manganese</keyword>
<evidence type="ECO:0000256" key="4">
    <source>
        <dbReference type="ARBA" id="ARBA00022723"/>
    </source>
</evidence>
<keyword evidence="6" id="KW-0677">Repeat</keyword>
<dbReference type="Proteomes" id="UP000250235">
    <property type="component" value="Unassembled WGS sequence"/>
</dbReference>
<evidence type="ECO:0000256" key="2">
    <source>
        <dbReference type="ARBA" id="ARBA00006643"/>
    </source>
</evidence>
<dbReference type="Pfam" id="PF20431">
    <property type="entry name" value="E_motif"/>
    <property type="match status" value="1"/>
</dbReference>
<dbReference type="SUPFAM" id="SSF55031">
    <property type="entry name" value="Bacterial exopeptidase dimerisation domain"/>
    <property type="match status" value="1"/>
</dbReference>
<dbReference type="InterPro" id="IPR011650">
    <property type="entry name" value="Peptidase_M20_dimer"/>
</dbReference>
<dbReference type="GO" id="GO:0008270">
    <property type="term" value="F:zinc ion binding"/>
    <property type="evidence" value="ECO:0007669"/>
    <property type="project" value="UniProtKB-KW"/>
</dbReference>
<evidence type="ECO:0000259" key="17">
    <source>
        <dbReference type="Pfam" id="PF14432"/>
    </source>
</evidence>
<proteinExistence type="inferred from homology"/>
<evidence type="ECO:0000256" key="12">
    <source>
        <dbReference type="ARBA" id="ARBA00023211"/>
    </source>
</evidence>
<gene>
    <name evidence="20" type="ORF">F511_18105</name>
</gene>
<dbReference type="Pfam" id="PF14432">
    <property type="entry name" value="DYW_deaminase"/>
    <property type="match status" value="1"/>
</dbReference>
<feature type="region of interest" description="Disordered" evidence="14">
    <location>
        <begin position="345"/>
        <end position="380"/>
    </location>
</feature>
<dbReference type="Pfam" id="PF13041">
    <property type="entry name" value="PPR_2"/>
    <property type="match status" value="2"/>
</dbReference>
<reference evidence="20 21" key="1">
    <citation type="journal article" date="2015" name="Proc. Natl. Acad. Sci. U.S.A.">
        <title>The resurrection genome of Boea hygrometrica: A blueprint for survival of dehydration.</title>
        <authorList>
            <person name="Xiao L."/>
            <person name="Yang G."/>
            <person name="Zhang L."/>
            <person name="Yang X."/>
            <person name="Zhao S."/>
            <person name="Ji Z."/>
            <person name="Zhou Q."/>
            <person name="Hu M."/>
            <person name="Wang Y."/>
            <person name="Chen M."/>
            <person name="Xu Y."/>
            <person name="Jin H."/>
            <person name="Xiao X."/>
            <person name="Hu G."/>
            <person name="Bao F."/>
            <person name="Hu Y."/>
            <person name="Wan P."/>
            <person name="Li L."/>
            <person name="Deng X."/>
            <person name="Kuang T."/>
            <person name="Xiang C."/>
            <person name="Zhu J.K."/>
            <person name="Oliver M.J."/>
            <person name="He Y."/>
        </authorList>
    </citation>
    <scope>NUCLEOTIDE SEQUENCE [LARGE SCALE GENOMIC DNA]</scope>
    <source>
        <strain evidence="21">cv. XS01</strain>
    </source>
</reference>
<feature type="domain" description="DYW" evidence="17">
    <location>
        <begin position="1045"/>
        <end position="1131"/>
    </location>
</feature>
<evidence type="ECO:0000259" key="18">
    <source>
        <dbReference type="Pfam" id="PF23320"/>
    </source>
</evidence>
<dbReference type="InterPro" id="IPR011990">
    <property type="entry name" value="TPR-like_helical_dom_sf"/>
</dbReference>
<keyword evidence="5" id="KW-0732">Signal</keyword>
<dbReference type="InterPro" id="IPR046848">
    <property type="entry name" value="E_motif"/>
</dbReference>
<dbReference type="GO" id="GO:0005634">
    <property type="term" value="C:nucleus"/>
    <property type="evidence" value="ECO:0007669"/>
    <property type="project" value="UniProtKB-ARBA"/>
</dbReference>
<dbReference type="GO" id="GO:0031490">
    <property type="term" value="F:chromatin DNA binding"/>
    <property type="evidence" value="ECO:0007669"/>
    <property type="project" value="TreeGrafter"/>
</dbReference>
<comment type="similarity">
    <text evidence="2">Belongs to the PPR family. PCMP-H subfamily.</text>
</comment>
<dbReference type="Pfam" id="PF24663">
    <property type="entry name" value="DUF7651"/>
    <property type="match status" value="1"/>
</dbReference>
<evidence type="ECO:0000256" key="9">
    <source>
        <dbReference type="ARBA" id="ARBA00022833"/>
    </source>
</evidence>
<dbReference type="FunFam" id="1.25.40.10:FF:000184">
    <property type="entry name" value="Pentatricopeptide repeat-containing protein, chloroplastic"/>
    <property type="match status" value="1"/>
</dbReference>
<feature type="repeat" description="PPR" evidence="13">
    <location>
        <begin position="831"/>
        <end position="865"/>
    </location>
</feature>
<evidence type="ECO:0000259" key="19">
    <source>
        <dbReference type="Pfam" id="PF24663"/>
    </source>
</evidence>
<dbReference type="FunFam" id="3.30.70.360:FF:000001">
    <property type="entry name" value="N-acetyldiaminopimelate deacetylase"/>
    <property type="match status" value="1"/>
</dbReference>
<dbReference type="Pfam" id="PF07687">
    <property type="entry name" value="M20_dimer"/>
    <property type="match status" value="1"/>
</dbReference>
<dbReference type="InterPro" id="IPR002885">
    <property type="entry name" value="PPR_rpt"/>
</dbReference>
<dbReference type="FunFam" id="1.25.40.10:FF:000682">
    <property type="entry name" value="Pentatricopeptide repeat-containing protein At3g16610"/>
    <property type="match status" value="1"/>
</dbReference>
<dbReference type="PROSITE" id="PS51375">
    <property type="entry name" value="PPR"/>
    <property type="match status" value="3"/>
</dbReference>
<keyword evidence="4" id="KW-0479">Metal-binding</keyword>
<dbReference type="NCBIfam" id="TIGR01891">
    <property type="entry name" value="amidohydrolases"/>
    <property type="match status" value="1"/>
</dbReference>
<comment type="similarity">
    <text evidence="3">Belongs to the VEFS (VRN2-EMF2-FIS2-SU(Z)12) family.</text>
</comment>
<dbReference type="InterPro" id="IPR017439">
    <property type="entry name" value="Amidohydrolase"/>
</dbReference>
<sequence>MCHQDPWVNLSAEEQLAAEESLSIYCKPVELYNILQRRAIRDSAVYRVSRPCMLVKCTGVDEKNHEEAKFILPDITKLSIEVKSGSLCIMFISSAELFKEHGDGSSLPANTGGHCFMGKIPLELLHLSWEKSLNLSSGERAEMLSTVDLHSCFMRTCCFGEDNCLSFQNPNGGSGTVAMLQHLQVSIAAEEVGAKERSPYDSFSYSDFPFPTLPHIIRLRAGNVVFNYKYYNNKLQRTEVTEDFACPFCLVKCASFKGLRYHLCSTHDLFNFEFWVTEEIQAVNVSVKTDAWRSENVVAGVDPKLQTFFFCSKALQRKKSKRRVQRSSHVHPLVLDSELPLMIDDRGKADDSGERDASSPRASSATAHSYADPDCVQSLPGNNLTPPALLQFAKTRKLSVERSDPRNRALLQKRQFFHSHRAQPMALEQVLSDRDSEDEVDDDVADLEDRRMLDDFVDVTKDEKQLMHLWNSFVRKQRVLADGHVPWACEAFSKLHGQDLCRAPALLWCWRLFMVKLWNHGLLDARIMNNCNLVLEQFQSQDTHPPENQKFQMQRSIVQFPICTQHYTYLLKSCITKKTVEPGKQIHAHFCFNGRLQDASLATKLVNLYCVCNSLTYAHLLFDKTPKTNIFLWNILIRGYAWNGPYEVAISLYYQLFDHGLAPDNFTFPFVLKACSGLSAINVGRNIHDHVKKFGCELDVFVAAAVIDMYAKCGFLNDSRVLFDKIANRDVVLWNAMLAAYSKNGQPEDCLKLCSQMVFGGLRPSEATLVTAISASADLGVLIQGHELHGYSWRLGFKLNDKVNTSLVDMYAKSGNLRLARYLFEELMEKRLVSWNAMITGYAMHGHAYEALNMFNIMLSRERPDHITFVGVLSACNHGGLLNEGRIYFDSMIRDYHIEPTVQHYTCMVDLLGHFNQFDEAYHLIMEMNVLPDSGVWGAFLNSCKIHGKVELGELAFERLIELQPDDAGNYVILSNIYARAGNWTGVSKLRKLMTDRKMKKTVACSWVKVKSKIHGFVSGDTSHPMFDKIHAELDEIGYLIADAGYVANTSPVFFDVEDDEKAEMVNSHSERLAIAFGLISTPPGTKLLVTKNLRVCEDCHVVIKLISRIKKREITVRDVNRYHHFKDEYSTAAEYGTHQYAKQILNSSKKDKDWLVSIRRKIHENPEIRFQEFNTSALIRSELDKLGISYGYPFAKTGLVAQVGSGYPPVIALRADMDALPLQELVEWEHRSKVDGKMHGCGHDAHTTMLLGAAKLLNERRDKLNGTVKFLFQPAEEGGAGASHMIKEGALGAAEAIFGMHVGFEYSTGSIATIAGPVLAAVSFFEVKIEGKGGHGAEPHDSIDPVLAASFTILSLQQLISRETDALHSQVLSVTFIRGGTASNVIPQFVEFGGTLRSLTTEGLHQLQQRVKEVIEGQATVHRCKAHIDMKESEFPPYPACVNDERLHRHIVRVGELLLGKENVKKAAKVMAGEDFAFYQQLIPGAMLSIGIRNEKVGSIHPPHSPYFFLDEDVLPIGAALYAALAGFYLRDGYGSDL</sequence>
<dbReference type="SUPFAM" id="SSF53187">
    <property type="entry name" value="Zn-dependent exopeptidases"/>
    <property type="match status" value="1"/>
</dbReference>
<name>A0A2Z7BG90_9LAMI</name>
<dbReference type="NCBIfam" id="TIGR00756">
    <property type="entry name" value="PPR"/>
    <property type="match status" value="1"/>
</dbReference>
<dbReference type="InterPro" id="IPR056068">
    <property type="entry name" value="EMF2-like_DUF7651"/>
</dbReference>
<organism evidence="20 21">
    <name type="scientific">Dorcoceras hygrometricum</name>
    <dbReference type="NCBI Taxonomy" id="472368"/>
    <lineage>
        <taxon>Eukaryota</taxon>
        <taxon>Viridiplantae</taxon>
        <taxon>Streptophyta</taxon>
        <taxon>Embryophyta</taxon>
        <taxon>Tracheophyta</taxon>
        <taxon>Spermatophyta</taxon>
        <taxon>Magnoliopsida</taxon>
        <taxon>eudicotyledons</taxon>
        <taxon>Gunneridae</taxon>
        <taxon>Pentapetalae</taxon>
        <taxon>asterids</taxon>
        <taxon>lamiids</taxon>
        <taxon>Lamiales</taxon>
        <taxon>Gesneriaceae</taxon>
        <taxon>Didymocarpoideae</taxon>
        <taxon>Trichosporeae</taxon>
        <taxon>Loxocarpinae</taxon>
        <taxon>Dorcoceras</taxon>
    </lineage>
</organism>
<keyword evidence="11" id="KW-0804">Transcription</keyword>
<evidence type="ECO:0000256" key="11">
    <source>
        <dbReference type="ARBA" id="ARBA00023163"/>
    </source>
</evidence>
<feature type="domain" description="DUF7651" evidence="19">
    <location>
        <begin position="41"/>
        <end position="195"/>
    </location>
</feature>
<feature type="compositionally biased region" description="Basic and acidic residues" evidence="14">
    <location>
        <begin position="345"/>
        <end position="358"/>
    </location>
</feature>
<evidence type="ECO:0000256" key="3">
    <source>
        <dbReference type="ARBA" id="ARBA00007416"/>
    </source>
</evidence>
<dbReference type="CDD" id="cd21749">
    <property type="entry name" value="ZnB-Zn_EMF2-like"/>
    <property type="match status" value="1"/>
</dbReference>
<feature type="domain" description="Polycomb protein SUZ12-like zinc finger" evidence="18">
    <location>
        <begin position="222"/>
        <end position="290"/>
    </location>
</feature>
<feature type="domain" description="Polycomb protein VEFS-Box" evidence="16">
    <location>
        <begin position="408"/>
        <end position="528"/>
    </location>
</feature>
<evidence type="ECO:0000256" key="10">
    <source>
        <dbReference type="ARBA" id="ARBA00023015"/>
    </source>
</evidence>
<dbReference type="Gene3D" id="3.30.70.360">
    <property type="match status" value="1"/>
</dbReference>
<feature type="repeat" description="PPR" evidence="13">
    <location>
        <begin position="730"/>
        <end position="764"/>
    </location>
</feature>
<dbReference type="OrthoDB" id="185373at2759"/>
<dbReference type="Gene3D" id="3.40.630.10">
    <property type="entry name" value="Zn peptidases"/>
    <property type="match status" value="1"/>
</dbReference>
<dbReference type="InterPro" id="IPR032867">
    <property type="entry name" value="DYW_dom"/>
</dbReference>
<keyword evidence="10" id="KW-0805">Transcription regulation</keyword>
<protein>
    <submittedName>
        <fullName evidence="20">Pentatricopeptide repeat-containing protein chloroplastic-like</fullName>
    </submittedName>
</protein>
<dbReference type="EMBL" id="KV007759">
    <property type="protein sequence ID" value="KZV31001.1"/>
    <property type="molecule type" value="Genomic_DNA"/>
</dbReference>
<dbReference type="PANTHER" id="PTHR22597">
    <property type="entry name" value="POLYCOMB GROUP PROTEIN"/>
    <property type="match status" value="1"/>
</dbReference>
<dbReference type="InterPro" id="IPR057540">
    <property type="entry name" value="Znf_SUZ12"/>
</dbReference>
<dbReference type="InterPro" id="IPR036264">
    <property type="entry name" value="Bact_exopeptidase_dim_dom"/>
</dbReference>
<evidence type="ECO:0000259" key="15">
    <source>
        <dbReference type="Pfam" id="PF07687"/>
    </source>
</evidence>
<dbReference type="GO" id="GO:0016787">
    <property type="term" value="F:hydrolase activity"/>
    <property type="evidence" value="ECO:0007669"/>
    <property type="project" value="UniProtKB-KW"/>
</dbReference>
<keyword evidence="21" id="KW-1185">Reference proteome</keyword>
<evidence type="ECO:0000256" key="8">
    <source>
        <dbReference type="ARBA" id="ARBA00022801"/>
    </source>
</evidence>
<dbReference type="InterPro" id="IPR044757">
    <property type="entry name" value="ILR1-like_Hyd"/>
</dbReference>
<evidence type="ECO:0000259" key="16">
    <source>
        <dbReference type="Pfam" id="PF09733"/>
    </source>
</evidence>
<evidence type="ECO:0000256" key="6">
    <source>
        <dbReference type="ARBA" id="ARBA00022737"/>
    </source>
</evidence>
<evidence type="ECO:0000313" key="21">
    <source>
        <dbReference type="Proteomes" id="UP000250235"/>
    </source>
</evidence>
<feature type="domain" description="Peptidase M20 dimerisation" evidence="15">
    <location>
        <begin position="1326"/>
        <end position="1418"/>
    </location>
</feature>
<keyword evidence="7" id="KW-0863">Zinc-finger</keyword>
<feature type="repeat" description="PPR" evidence="13">
    <location>
        <begin position="629"/>
        <end position="663"/>
    </location>
</feature>
<accession>A0A2Z7BG90</accession>
<evidence type="ECO:0000256" key="5">
    <source>
        <dbReference type="ARBA" id="ARBA00022729"/>
    </source>
</evidence>
<dbReference type="CDD" id="cd08017">
    <property type="entry name" value="M20_IAA_Hyd"/>
    <property type="match status" value="1"/>
</dbReference>
<dbReference type="Pfam" id="PF09733">
    <property type="entry name" value="VEFS-Box"/>
    <property type="match status" value="1"/>
</dbReference>
<evidence type="ECO:0000256" key="13">
    <source>
        <dbReference type="PROSITE-ProRule" id="PRU00708"/>
    </source>
</evidence>
<evidence type="ECO:0000256" key="7">
    <source>
        <dbReference type="ARBA" id="ARBA00022771"/>
    </source>
</evidence>
<dbReference type="Gene3D" id="1.25.40.10">
    <property type="entry name" value="Tetratricopeptide repeat domain"/>
    <property type="match status" value="4"/>
</dbReference>
<evidence type="ECO:0000256" key="1">
    <source>
        <dbReference type="ARBA" id="ARBA00006153"/>
    </source>
</evidence>